<dbReference type="InterPro" id="IPR036388">
    <property type="entry name" value="WH-like_DNA-bd_sf"/>
</dbReference>
<evidence type="ECO:0000259" key="6">
    <source>
        <dbReference type="PROSITE" id="PS50931"/>
    </source>
</evidence>
<dbReference type="GO" id="GO:0003700">
    <property type="term" value="F:DNA-binding transcription factor activity"/>
    <property type="evidence" value="ECO:0007669"/>
    <property type="project" value="InterPro"/>
</dbReference>
<dbReference type="Pfam" id="PF00126">
    <property type="entry name" value="HTH_1"/>
    <property type="match status" value="1"/>
</dbReference>
<gene>
    <name evidence="7" type="ORF">SAMN04490239_6405</name>
</gene>
<keyword evidence="3 7" id="KW-0238">DNA-binding</keyword>
<keyword evidence="5" id="KW-0804">Transcription</keyword>
<feature type="domain" description="HTH lysR-type" evidence="6">
    <location>
        <begin position="1"/>
        <end position="53"/>
    </location>
</feature>
<name>A0A1H4X6M8_9NOCA</name>
<protein>
    <submittedName>
        <fullName evidence="7">DNA-binding transcriptional regulator, LysR family</fullName>
    </submittedName>
</protein>
<dbReference type="GO" id="GO:0003677">
    <property type="term" value="F:DNA binding"/>
    <property type="evidence" value="ECO:0007669"/>
    <property type="project" value="UniProtKB-KW"/>
</dbReference>
<dbReference type="PANTHER" id="PTHR30346:SF28">
    <property type="entry name" value="HTH-TYPE TRANSCRIPTIONAL REGULATOR CYNR"/>
    <property type="match status" value="1"/>
</dbReference>
<sequence length="332" mass="36216">MEYFLAVVDHGGVNRAAAALRVAQPSLSQAVRKLEKDLGTELFHRVGRGLVLAPAGEALIGPARMILRETEAAENAVRSVGQVRGGRVDIATLSDMSMDPLSVWVARFRTRFPDVRFHIEERDDASDVVTLVRSGSCEIGFLASPPPGEDLISEHLVEQKFVLVCPPGTEAYWPDLVPIETLSQVPFVMGEHGTATRDYIEKSLRAHGVEPRIVVEVPQRGAVLPIVLAGGGAAIVPLRISLDARHRGGVVRELVPGLARPLEVVYREGRITPATTEFLNYSKRSLRAWVRAIAGHRSEGHPLVEAAAMAALSADHRVRDRSRVDTEVRPNL</sequence>
<dbReference type="Gene3D" id="3.40.190.290">
    <property type="match status" value="1"/>
</dbReference>
<reference evidence="8" key="1">
    <citation type="submission" date="2016-10" db="EMBL/GenBank/DDBJ databases">
        <authorList>
            <person name="Varghese N."/>
            <person name="Submissions S."/>
        </authorList>
    </citation>
    <scope>NUCLEOTIDE SEQUENCE [LARGE SCALE GENOMIC DNA]</scope>
    <source>
        <strain evidence="8">DSM 44498</strain>
    </source>
</reference>
<keyword evidence="2" id="KW-0805">Transcription regulation</keyword>
<dbReference type="Gene3D" id="1.10.10.10">
    <property type="entry name" value="Winged helix-like DNA-binding domain superfamily/Winged helix DNA-binding domain"/>
    <property type="match status" value="1"/>
</dbReference>
<dbReference type="PANTHER" id="PTHR30346">
    <property type="entry name" value="TRANSCRIPTIONAL DUAL REGULATOR HCAR-RELATED"/>
    <property type="match status" value="1"/>
</dbReference>
<dbReference type="Pfam" id="PF03466">
    <property type="entry name" value="LysR_substrate"/>
    <property type="match status" value="1"/>
</dbReference>
<dbReference type="Proteomes" id="UP000183561">
    <property type="component" value="Unassembled WGS sequence"/>
</dbReference>
<keyword evidence="8" id="KW-1185">Reference proteome</keyword>
<dbReference type="OrthoDB" id="3176554at2"/>
<evidence type="ECO:0000256" key="2">
    <source>
        <dbReference type="ARBA" id="ARBA00023015"/>
    </source>
</evidence>
<comment type="similarity">
    <text evidence="1">Belongs to the LysR transcriptional regulatory family.</text>
</comment>
<dbReference type="SUPFAM" id="SSF53850">
    <property type="entry name" value="Periplasmic binding protein-like II"/>
    <property type="match status" value="1"/>
</dbReference>
<dbReference type="InterPro" id="IPR000847">
    <property type="entry name" value="LysR_HTH_N"/>
</dbReference>
<dbReference type="SUPFAM" id="SSF46785">
    <property type="entry name" value="Winged helix' DNA-binding domain"/>
    <property type="match status" value="1"/>
</dbReference>
<dbReference type="PRINTS" id="PR00039">
    <property type="entry name" value="HTHLYSR"/>
</dbReference>
<dbReference type="CDD" id="cd05466">
    <property type="entry name" value="PBP2_LTTR_substrate"/>
    <property type="match status" value="1"/>
</dbReference>
<dbReference type="GO" id="GO:0032993">
    <property type="term" value="C:protein-DNA complex"/>
    <property type="evidence" value="ECO:0007669"/>
    <property type="project" value="TreeGrafter"/>
</dbReference>
<dbReference type="FunFam" id="1.10.10.10:FF:000001">
    <property type="entry name" value="LysR family transcriptional regulator"/>
    <property type="match status" value="1"/>
</dbReference>
<evidence type="ECO:0000256" key="4">
    <source>
        <dbReference type="ARBA" id="ARBA00023159"/>
    </source>
</evidence>
<organism evidence="7 8">
    <name type="scientific">Rhodococcus koreensis</name>
    <dbReference type="NCBI Taxonomy" id="99653"/>
    <lineage>
        <taxon>Bacteria</taxon>
        <taxon>Bacillati</taxon>
        <taxon>Actinomycetota</taxon>
        <taxon>Actinomycetes</taxon>
        <taxon>Mycobacteriales</taxon>
        <taxon>Nocardiaceae</taxon>
        <taxon>Rhodococcus</taxon>
    </lineage>
</organism>
<dbReference type="InterPro" id="IPR036390">
    <property type="entry name" value="WH_DNA-bd_sf"/>
</dbReference>
<dbReference type="AlphaFoldDB" id="A0A1H4X6M8"/>
<evidence type="ECO:0000313" key="7">
    <source>
        <dbReference type="EMBL" id="SED01372.1"/>
    </source>
</evidence>
<accession>A0A1H4X6M8</accession>
<evidence type="ECO:0000256" key="1">
    <source>
        <dbReference type="ARBA" id="ARBA00009437"/>
    </source>
</evidence>
<evidence type="ECO:0000256" key="5">
    <source>
        <dbReference type="ARBA" id="ARBA00023163"/>
    </source>
</evidence>
<dbReference type="EMBL" id="FNSV01000005">
    <property type="protein sequence ID" value="SED01372.1"/>
    <property type="molecule type" value="Genomic_DNA"/>
</dbReference>
<dbReference type="PROSITE" id="PS50931">
    <property type="entry name" value="HTH_LYSR"/>
    <property type="match status" value="1"/>
</dbReference>
<evidence type="ECO:0000256" key="3">
    <source>
        <dbReference type="ARBA" id="ARBA00023125"/>
    </source>
</evidence>
<keyword evidence="4" id="KW-0010">Activator</keyword>
<evidence type="ECO:0000313" key="8">
    <source>
        <dbReference type="Proteomes" id="UP000183561"/>
    </source>
</evidence>
<dbReference type="InterPro" id="IPR005119">
    <property type="entry name" value="LysR_subst-bd"/>
</dbReference>
<proteinExistence type="inferred from homology"/>